<organism evidence="1 2">
    <name type="scientific">Tetrahymena thermophila (strain SB210)</name>
    <dbReference type="NCBI Taxonomy" id="312017"/>
    <lineage>
        <taxon>Eukaryota</taxon>
        <taxon>Sar</taxon>
        <taxon>Alveolata</taxon>
        <taxon>Ciliophora</taxon>
        <taxon>Intramacronucleata</taxon>
        <taxon>Oligohymenophorea</taxon>
        <taxon>Hymenostomatida</taxon>
        <taxon>Tetrahymenina</taxon>
        <taxon>Tetrahymenidae</taxon>
        <taxon>Tetrahymena</taxon>
    </lineage>
</organism>
<dbReference type="Proteomes" id="UP000009168">
    <property type="component" value="Unassembled WGS sequence"/>
</dbReference>
<evidence type="ECO:0000313" key="2">
    <source>
        <dbReference type="Proteomes" id="UP000009168"/>
    </source>
</evidence>
<dbReference type="InParanoid" id="W7WWR0"/>
<dbReference type="EMBL" id="GG662275">
    <property type="protein sequence ID" value="EWS71250.1"/>
    <property type="molecule type" value="Genomic_DNA"/>
</dbReference>
<proteinExistence type="predicted"/>
<protein>
    <submittedName>
        <fullName evidence="1">Uncharacterized protein</fullName>
    </submittedName>
</protein>
<sequence length="147" mass="16866">MTYDRFDTPLTKDLVVFRFQTVNGPQINSKDKIFLVYIACFYNISLNINQFLQLDVTQCIKPNLQGFYCLDFSKVSKHTSTLSNNESIQSKIEIFTYGCLGIDSIKTTVPKSCTNQTKIDNQINGFNSILRFIIYILSQIESSYKVT</sequence>
<name>W7WWR0_TETTS</name>
<keyword evidence="2" id="KW-1185">Reference proteome</keyword>
<dbReference type="RefSeq" id="XP_012656215.1">
    <property type="nucleotide sequence ID" value="XM_012800761.1"/>
</dbReference>
<dbReference type="GeneID" id="24442418"/>
<evidence type="ECO:0000313" key="1">
    <source>
        <dbReference type="EMBL" id="EWS71250.1"/>
    </source>
</evidence>
<dbReference type="KEGG" id="tet:TTHERM_001520340"/>
<gene>
    <name evidence="1" type="ORF">TTHERM_001520340</name>
</gene>
<accession>W7WWR0</accession>
<reference evidence="2" key="1">
    <citation type="journal article" date="2006" name="PLoS Biol.">
        <title>Macronuclear genome sequence of the ciliate Tetrahymena thermophila, a model eukaryote.</title>
        <authorList>
            <person name="Eisen J.A."/>
            <person name="Coyne R.S."/>
            <person name="Wu M."/>
            <person name="Wu D."/>
            <person name="Thiagarajan M."/>
            <person name="Wortman J.R."/>
            <person name="Badger J.H."/>
            <person name="Ren Q."/>
            <person name="Amedeo P."/>
            <person name="Jones K.M."/>
            <person name="Tallon L.J."/>
            <person name="Delcher A.L."/>
            <person name="Salzberg S.L."/>
            <person name="Silva J.C."/>
            <person name="Haas B.J."/>
            <person name="Majoros W.H."/>
            <person name="Farzad M."/>
            <person name="Carlton J.M."/>
            <person name="Smith R.K. Jr."/>
            <person name="Garg J."/>
            <person name="Pearlman R.E."/>
            <person name="Karrer K.M."/>
            <person name="Sun L."/>
            <person name="Manning G."/>
            <person name="Elde N.C."/>
            <person name="Turkewitz A.P."/>
            <person name="Asai D.J."/>
            <person name="Wilkes D.E."/>
            <person name="Wang Y."/>
            <person name="Cai H."/>
            <person name="Collins K."/>
            <person name="Stewart B.A."/>
            <person name="Lee S.R."/>
            <person name="Wilamowska K."/>
            <person name="Weinberg Z."/>
            <person name="Ruzzo W.L."/>
            <person name="Wloga D."/>
            <person name="Gaertig J."/>
            <person name="Frankel J."/>
            <person name="Tsao C.-C."/>
            <person name="Gorovsky M.A."/>
            <person name="Keeling P.J."/>
            <person name="Waller R.F."/>
            <person name="Patron N.J."/>
            <person name="Cherry J.M."/>
            <person name="Stover N.A."/>
            <person name="Krieger C.J."/>
            <person name="del Toro C."/>
            <person name="Ryder H.F."/>
            <person name="Williamson S.C."/>
            <person name="Barbeau R.A."/>
            <person name="Hamilton E.P."/>
            <person name="Orias E."/>
        </authorList>
    </citation>
    <scope>NUCLEOTIDE SEQUENCE [LARGE SCALE GENOMIC DNA]</scope>
    <source>
        <strain evidence="2">SB210</strain>
    </source>
</reference>
<dbReference type="AlphaFoldDB" id="W7WWR0"/>